<dbReference type="InterPro" id="IPR013422">
    <property type="entry name" value="CRISPR-assoc_prot_Cas5_N"/>
</dbReference>
<keyword evidence="1" id="KW-0051">Antiviral defense</keyword>
<dbReference type="NCBIfam" id="TIGR02593">
    <property type="entry name" value="CRISPR_cas5"/>
    <property type="match status" value="1"/>
</dbReference>
<accession>Q0W584</accession>
<dbReference type="GO" id="GO:0051607">
    <property type="term" value="P:defense response to virus"/>
    <property type="evidence" value="ECO:0007669"/>
    <property type="project" value="UniProtKB-KW"/>
</dbReference>
<gene>
    <name evidence="2" type="ORF">RCIX1151</name>
</gene>
<dbReference type="Proteomes" id="UP000000663">
    <property type="component" value="Chromosome"/>
</dbReference>
<name>Q0W584_METAR</name>
<organism evidence="2 3">
    <name type="scientific">Methanocella arvoryzae (strain DSM 22066 / NBRC 105507 / MRE50)</name>
    <dbReference type="NCBI Taxonomy" id="351160"/>
    <lineage>
        <taxon>Archaea</taxon>
        <taxon>Methanobacteriati</taxon>
        <taxon>Methanobacteriota</taxon>
        <taxon>Stenosarchaea group</taxon>
        <taxon>Methanomicrobia</taxon>
        <taxon>Methanocellales</taxon>
        <taxon>Methanocellaceae</taxon>
        <taxon>Methanocella</taxon>
    </lineage>
</organism>
<dbReference type="Pfam" id="PF09704">
    <property type="entry name" value="Cas_Cas5d"/>
    <property type="match status" value="1"/>
</dbReference>
<dbReference type="NCBIfam" id="TIGR01868">
    <property type="entry name" value="casD_Cas5e"/>
    <property type="match status" value="1"/>
</dbReference>
<dbReference type="InterPro" id="IPR010147">
    <property type="entry name" value="CRISPR-assoc_prot_CasD"/>
</dbReference>
<sequence>MDNPLLLLLRLEGPMQSWGLKARWDIRDTGDEPTKSGIIGLLGCALGYARKDPRLTDELDSQLRIGIRVECPGEIARDYHTVSGELRTAEGKLRETTIVSFRDYLQDAAFLVVLEGPGELLTRISNALKDPVWPIYLGRKSCPPTRPVFETLTTDYASIDDALSRHPWSSGTMEARKAHPKELKCIVEDLSGPYQRTDRMTKSPARMYGIRHVRMSTVKLQAEGEGL</sequence>
<dbReference type="STRING" id="351160.RCIX1151"/>
<dbReference type="CDD" id="cd09756">
    <property type="entry name" value="Cas5_I-E"/>
    <property type="match status" value="1"/>
</dbReference>
<keyword evidence="3" id="KW-1185">Reference proteome</keyword>
<dbReference type="EMBL" id="AM114193">
    <property type="protein sequence ID" value="CAJ36459.1"/>
    <property type="molecule type" value="Genomic_DNA"/>
</dbReference>
<evidence type="ECO:0000313" key="3">
    <source>
        <dbReference type="Proteomes" id="UP000000663"/>
    </source>
</evidence>
<dbReference type="KEGG" id="rci:RCIX1151"/>
<dbReference type="OrthoDB" id="140767at2157"/>
<proteinExistence type="predicted"/>
<dbReference type="PATRIC" id="fig|351160.9.peg.1782"/>
<dbReference type="RefSeq" id="WP_012036068.1">
    <property type="nucleotide sequence ID" value="NC_009464.1"/>
</dbReference>
<reference evidence="2 3" key="1">
    <citation type="journal article" date="2006" name="Science">
        <title>Genome of rice cluster I archaea -- the key methane producers in the rice rhizosphere.</title>
        <authorList>
            <person name="Erkel C."/>
            <person name="Kube M."/>
            <person name="Reinhardt R."/>
            <person name="Liesack W."/>
        </authorList>
    </citation>
    <scope>NUCLEOTIDE SEQUENCE [LARGE SCALE GENOMIC DNA]</scope>
    <source>
        <strain evidence="3">DSM 22066 / NBRC 105507 / MRE50</strain>
    </source>
</reference>
<evidence type="ECO:0000256" key="1">
    <source>
        <dbReference type="ARBA" id="ARBA00023118"/>
    </source>
</evidence>
<dbReference type="InterPro" id="IPR021124">
    <property type="entry name" value="CRISPR-assoc_prot_Cas5"/>
</dbReference>
<dbReference type="Gene3D" id="3.30.70.2660">
    <property type="match status" value="1"/>
</dbReference>
<dbReference type="GeneID" id="5143869"/>
<evidence type="ECO:0008006" key="4">
    <source>
        <dbReference type="Google" id="ProtNLM"/>
    </source>
</evidence>
<protein>
    <recommendedName>
        <fullName evidence="4">Type I-E CRISPR-associated protein Cas5/CasD</fullName>
    </recommendedName>
</protein>
<evidence type="ECO:0000313" key="2">
    <source>
        <dbReference type="EMBL" id="CAJ36459.1"/>
    </source>
</evidence>
<dbReference type="GO" id="GO:0043571">
    <property type="term" value="P:maintenance of CRISPR repeat elements"/>
    <property type="evidence" value="ECO:0007669"/>
    <property type="project" value="InterPro"/>
</dbReference>
<dbReference type="eggNOG" id="arCOG06525">
    <property type="taxonomic scope" value="Archaea"/>
</dbReference>
<dbReference type="GO" id="GO:0003723">
    <property type="term" value="F:RNA binding"/>
    <property type="evidence" value="ECO:0007669"/>
    <property type="project" value="InterPro"/>
</dbReference>
<dbReference type="AlphaFoldDB" id="Q0W584"/>